<keyword evidence="2" id="KW-0472">Membrane</keyword>
<evidence type="ECO:0000313" key="4">
    <source>
        <dbReference type="Proteomes" id="UP000663865"/>
    </source>
</evidence>
<feature type="region of interest" description="Disordered" evidence="1">
    <location>
        <begin position="68"/>
        <end position="91"/>
    </location>
</feature>
<keyword evidence="2" id="KW-0812">Transmembrane</keyword>
<dbReference type="AlphaFoldDB" id="A0A818K2Z8"/>
<keyword evidence="2" id="KW-1133">Transmembrane helix</keyword>
<evidence type="ECO:0000256" key="1">
    <source>
        <dbReference type="SAM" id="MobiDB-lite"/>
    </source>
</evidence>
<proteinExistence type="predicted"/>
<gene>
    <name evidence="3" type="ORF">KIK155_LOCUS18481</name>
</gene>
<organism evidence="3 4">
    <name type="scientific">Rotaria socialis</name>
    <dbReference type="NCBI Taxonomy" id="392032"/>
    <lineage>
        <taxon>Eukaryota</taxon>
        <taxon>Metazoa</taxon>
        <taxon>Spiralia</taxon>
        <taxon>Gnathifera</taxon>
        <taxon>Rotifera</taxon>
        <taxon>Eurotatoria</taxon>
        <taxon>Bdelloidea</taxon>
        <taxon>Philodinida</taxon>
        <taxon>Philodinidae</taxon>
        <taxon>Rotaria</taxon>
    </lineage>
</organism>
<evidence type="ECO:0000313" key="3">
    <source>
        <dbReference type="EMBL" id="CAF3551721.1"/>
    </source>
</evidence>
<protein>
    <submittedName>
        <fullName evidence="3">Uncharacterized protein</fullName>
    </submittedName>
</protein>
<evidence type="ECO:0000256" key="2">
    <source>
        <dbReference type="SAM" id="Phobius"/>
    </source>
</evidence>
<feature type="transmembrane region" description="Helical" evidence="2">
    <location>
        <begin position="39"/>
        <end position="57"/>
    </location>
</feature>
<accession>A0A818K2Z8</accession>
<dbReference type="EMBL" id="CAJNYV010003261">
    <property type="protein sequence ID" value="CAF3551721.1"/>
    <property type="molecule type" value="Genomic_DNA"/>
</dbReference>
<reference evidence="3" key="1">
    <citation type="submission" date="2021-02" db="EMBL/GenBank/DDBJ databases">
        <authorList>
            <person name="Nowell W R."/>
        </authorList>
    </citation>
    <scope>NUCLEOTIDE SEQUENCE</scope>
</reference>
<sequence length="156" mass="17892">MVKSFCLCTYHIELLDPELSRIKYINNRTNKLYLAMKKLSSLFTFVVLLMILIFRIAHTGATVSTDDKSSIVESSASDENDASLRNKKETGISTAQQMIPSPLRRHHLKFGVLGKRYSYGYLGKRDDESNVDDDFQEWLNNRGRRRVGRPQYGLLG</sequence>
<comment type="caution">
    <text evidence="3">The sequence shown here is derived from an EMBL/GenBank/DDBJ whole genome shotgun (WGS) entry which is preliminary data.</text>
</comment>
<name>A0A818K2Z8_9BILA</name>
<dbReference type="Proteomes" id="UP000663865">
    <property type="component" value="Unassembled WGS sequence"/>
</dbReference>